<organism evidence="2 3">
    <name type="scientific">Campylobacter majalis</name>
    <dbReference type="NCBI Taxonomy" id="2790656"/>
    <lineage>
        <taxon>Bacteria</taxon>
        <taxon>Pseudomonadati</taxon>
        <taxon>Campylobacterota</taxon>
        <taxon>Epsilonproteobacteria</taxon>
        <taxon>Campylobacterales</taxon>
        <taxon>Campylobacteraceae</taxon>
        <taxon>Campylobacter</taxon>
    </lineage>
</organism>
<keyword evidence="1" id="KW-0812">Transmembrane</keyword>
<name>A0ABM8Q8W4_9BACT</name>
<keyword evidence="1" id="KW-0472">Membrane</keyword>
<evidence type="ECO:0008006" key="4">
    <source>
        <dbReference type="Google" id="ProtNLM"/>
    </source>
</evidence>
<accession>A0ABM8Q8W4</accession>
<feature type="transmembrane region" description="Helical" evidence="1">
    <location>
        <begin position="75"/>
        <end position="107"/>
    </location>
</feature>
<keyword evidence="1" id="KW-1133">Transmembrane helix</keyword>
<comment type="caution">
    <text evidence="2">The sequence shown here is derived from an EMBL/GenBank/DDBJ whole genome shotgun (WGS) entry which is preliminary data.</text>
</comment>
<reference evidence="2 3" key="1">
    <citation type="submission" date="2020-11" db="EMBL/GenBank/DDBJ databases">
        <authorList>
            <person name="Peeters C."/>
        </authorList>
    </citation>
    <scope>NUCLEOTIDE SEQUENCE [LARGE SCALE GENOMIC DNA]</scope>
    <source>
        <strain evidence="2 3">LMG 7974</strain>
    </source>
</reference>
<dbReference type="Proteomes" id="UP000789803">
    <property type="component" value="Unassembled WGS sequence"/>
</dbReference>
<protein>
    <recommendedName>
        <fullName evidence="4">Integral membrane protein</fullName>
    </recommendedName>
</protein>
<evidence type="ECO:0000313" key="3">
    <source>
        <dbReference type="Proteomes" id="UP000789803"/>
    </source>
</evidence>
<gene>
    <name evidence="2" type="ORF">LMG7974_01433</name>
</gene>
<feature type="transmembrane region" description="Helical" evidence="1">
    <location>
        <begin position="12"/>
        <end position="28"/>
    </location>
</feature>
<sequence>MKHFIIKFGTQIYIFSAVSPIIIVFLLKNHLPCYALGLFIFSFIYSNLFLILRLKDHGKESTMCDFIEIAEPKFVPIYVAYFVIALSIDNTDVELFMIIFTGVFILIQRCKFSFFNPFVLFGFNFYEVSIKGGNIPDDPKKEYSNYRLFLMSKQKIKTSDRQLNNLIKLNDFTFLQKD</sequence>
<proteinExistence type="predicted"/>
<dbReference type="EMBL" id="CAJHOF010000014">
    <property type="protein sequence ID" value="CAD7289272.1"/>
    <property type="molecule type" value="Genomic_DNA"/>
</dbReference>
<evidence type="ECO:0000313" key="2">
    <source>
        <dbReference type="EMBL" id="CAD7289272.1"/>
    </source>
</evidence>
<feature type="transmembrane region" description="Helical" evidence="1">
    <location>
        <begin position="34"/>
        <end position="54"/>
    </location>
</feature>
<keyword evidence="3" id="KW-1185">Reference proteome</keyword>
<dbReference type="RefSeq" id="WP_229933221.1">
    <property type="nucleotide sequence ID" value="NZ_CAJHOF010000014.1"/>
</dbReference>
<evidence type="ECO:0000256" key="1">
    <source>
        <dbReference type="SAM" id="Phobius"/>
    </source>
</evidence>